<name>A0A2S5R741_9PROT</name>
<comment type="caution">
    <text evidence="2">The sequence shown here is derived from an EMBL/GenBank/DDBJ whole genome shotgun (WGS) entry which is preliminary data.</text>
</comment>
<reference evidence="2 3" key="1">
    <citation type="submission" date="2017-11" db="EMBL/GenBank/DDBJ databases">
        <title>Comparative genomic analysis of Holospora spp., intranuclear symbionts of paramecia.</title>
        <authorList>
            <person name="Garushyants S.K."/>
            <person name="Beliavskaya A."/>
            <person name="Malko D.B."/>
            <person name="Logacheva M.D."/>
            <person name="Rautian M.S."/>
            <person name="Gelfand M.S."/>
        </authorList>
    </citation>
    <scope>NUCLEOTIDE SEQUENCE [LARGE SCALE GENOMIC DNA]</scope>
    <source>
        <strain evidence="3">02AZ16</strain>
    </source>
</reference>
<keyword evidence="3" id="KW-1185">Reference proteome</keyword>
<proteinExistence type="predicted"/>
<evidence type="ECO:0000256" key="1">
    <source>
        <dbReference type="SAM" id="Phobius"/>
    </source>
</evidence>
<keyword evidence="1" id="KW-1133">Transmembrane helix</keyword>
<keyword evidence="1" id="KW-0812">Transmembrane</keyword>
<dbReference type="EMBL" id="PHHC01000137">
    <property type="protein sequence ID" value="PPE03124.1"/>
    <property type="molecule type" value="Genomic_DNA"/>
</dbReference>
<gene>
    <name evidence="2" type="ORF">HCUR_01447</name>
</gene>
<organism evidence="2 3">
    <name type="scientific">Holospora curviuscula</name>
    <dbReference type="NCBI Taxonomy" id="1082868"/>
    <lineage>
        <taxon>Bacteria</taxon>
        <taxon>Pseudomonadati</taxon>
        <taxon>Pseudomonadota</taxon>
        <taxon>Alphaproteobacteria</taxon>
        <taxon>Holosporales</taxon>
        <taxon>Holosporaceae</taxon>
        <taxon>Holospora</taxon>
    </lineage>
</organism>
<accession>A0A2S5R741</accession>
<evidence type="ECO:0000313" key="3">
    <source>
        <dbReference type="Proteomes" id="UP000239425"/>
    </source>
</evidence>
<dbReference type="AlphaFoldDB" id="A0A2S5R741"/>
<dbReference type="Proteomes" id="UP000239425">
    <property type="component" value="Unassembled WGS sequence"/>
</dbReference>
<protein>
    <submittedName>
        <fullName evidence="2">Uncharacterized protein</fullName>
    </submittedName>
</protein>
<dbReference type="RefSeq" id="WP_104207357.1">
    <property type="nucleotide sequence ID" value="NZ_PHHC01000137.1"/>
</dbReference>
<feature type="transmembrane region" description="Helical" evidence="1">
    <location>
        <begin position="33"/>
        <end position="55"/>
    </location>
</feature>
<sequence length="75" mass="8743">MECFFSKSKQPNSYISGIFLARPHPKTSQPGRWISQILNVIQNIVVTVGFVGRFFHKNIRSKKNYPFSERILSRD</sequence>
<evidence type="ECO:0000313" key="2">
    <source>
        <dbReference type="EMBL" id="PPE03124.1"/>
    </source>
</evidence>
<keyword evidence="1" id="KW-0472">Membrane</keyword>